<feature type="domain" description="HSA" evidence="11">
    <location>
        <begin position="486"/>
        <end position="565"/>
    </location>
</feature>
<dbReference type="GO" id="GO:0003682">
    <property type="term" value="F:chromatin binding"/>
    <property type="evidence" value="ECO:0007669"/>
    <property type="project" value="TreeGrafter"/>
</dbReference>
<dbReference type="EMBL" id="NHZQ01000305">
    <property type="protein sequence ID" value="PSK43784.1"/>
    <property type="molecule type" value="Genomic_DNA"/>
</dbReference>
<comment type="subcellular location">
    <subcellularLocation>
        <location evidence="1">Nucleus</location>
    </subcellularLocation>
</comment>
<feature type="compositionally biased region" description="Polar residues" evidence="9">
    <location>
        <begin position="1363"/>
        <end position="1383"/>
    </location>
</feature>
<dbReference type="PROSITE" id="PS51204">
    <property type="entry name" value="HSA"/>
    <property type="match status" value="1"/>
</dbReference>
<sequence>MSIQVLRDGQIERRRNAKQASLRRRSSRLRALNAVTAALTHHVGLPSALYTDFDAIPPPPLTPQEAILLDNNDLNKGRYFQETSFPFSLDTVKNALATAFPAAVADEHVSQQPIASDPRSTTAQTPLPTVAEIEPQSQRTESNDDAKLATSARDEGVVNTREDRALQPTQAEARHDEKDRLRVSQEAPSSPSTAALTTGATPIRTETSPDTSVEGQGAARAPSPAPVDADPTPASEPTTTSPKASKQDFDGDVTIPDASTVSPADKPSPAPIALAQPTQQQLPIQADATPRPTKFNETASESTLEQQAPSIPTTKPQRMQTRVSSGAMRQKSVSEIIQESPRTTPRRKPPPLNQEPSSFELAISRPPSSSRPHSQSMPAPPLPTRQSLTLTSDHVDADLSLPLDDDAYASLRGASDDSSRDYLEPLYRIQAQEPPNARGLGELLHRASKSINTGDQFIAYRERQDQRLLKRVYGLQYSNHWSLRQMQPCAEPPAPTTHWDHVLSEMKWMRTDFKQERKEKKVLAKYFAEQCADWVGAEPAMRFEMQVRTKVPESARSEEFHDAPQSPAATSLENGDAKAPQDDNVPDLEPSRKEAQSPSSSQDMPPTPQYAAVPDAFFTAAGMSELTSHMLESDEFMKAIQELPLFTPFDHEAIKDQRAANPANAWPPSVSKYITGKVLAKTSPAPKKRSRFDYEDEYPDDEREPKRQRASEGDGLAPEQTDVALFDSEYKSIKDRLHATNIFRPPSEFNMPSEKFYEWRLASQWTHDDDQKLKKLAKEYTFNWSLIADQMRLPSHFHGAADRRTPWECFERWVELETLPLELRKTNYFRAWVSRLESAARLVDAKYQAQLQLHSQNPNPTQPPMKRRTMPVRVERRRTGRYLHIIDAMRKLARKREQQAHKQHEAQKAANMRKNHTEPAQPKTNIHTPQEFSKLRHERDLQLAARQERMREAMVAQQKAAQLQRAGQNSNPQAAMAAQQPRQGNVQMAQGQNGQISNMQGQVNIPGQPRQMNGVQGMPMQTPGGHLAVPNMGMQNGVPQAQMQPNMRSPGAGPNQMSLEAINRMSMQNQMKNATQMSAQQMKQYQQQQMLSPGGNQAMNGMMQNGQVPNNQSAMLAAMQQQQQQGNQSNMNNMQTHSAQQMNGSHTSMSPHMPPPNLSQPKQLSSGHVPAINQIKHRIQIANPGASPQQIDQMANEEMKQRLARQSATNAATGNYGNVNKQNMNAYDQNSQAFMQNNQGNGQNLNGQVNNFSNMAQGNMAQGNNQNQASPSQAQQQQYSHMMRQQLMAQRQQLSSSGMNNNGSPRLQSVGPANTQSPVNIHVSPVMQGAMPNMSGVNMNGMNGMNMGQMNGMNGMSGGNNQQRPPSRNATSGMVRIPSSNGMVSPGLPHQGSPRAQMVKQ</sequence>
<feature type="compositionally biased region" description="Polar residues" evidence="9">
    <location>
        <begin position="295"/>
        <end position="324"/>
    </location>
</feature>
<dbReference type="GO" id="GO:0035267">
    <property type="term" value="C:NuA4 histone acetyltransferase complex"/>
    <property type="evidence" value="ECO:0007669"/>
    <property type="project" value="UniProtKB-ARBA"/>
</dbReference>
<evidence type="ECO:0000256" key="5">
    <source>
        <dbReference type="ARBA" id="ARBA00023204"/>
    </source>
</evidence>
<comment type="similarity">
    <text evidence="2">Belongs to the EAF1 family.</text>
</comment>
<dbReference type="GO" id="GO:0006281">
    <property type="term" value="P:DNA repair"/>
    <property type="evidence" value="ECO:0007669"/>
    <property type="project" value="UniProtKB-KW"/>
</dbReference>
<proteinExistence type="inferred from homology"/>
<feature type="region of interest" description="Disordered" evidence="9">
    <location>
        <begin position="896"/>
        <end position="925"/>
    </location>
</feature>
<feature type="compositionally biased region" description="Low complexity" evidence="9">
    <location>
        <begin position="1257"/>
        <end position="1297"/>
    </location>
</feature>
<feature type="compositionally biased region" description="Basic and acidic residues" evidence="9">
    <location>
        <begin position="172"/>
        <end position="183"/>
    </location>
</feature>
<accession>A0A2P7Z6E6</accession>
<feature type="domain" description="Myb-like" evidence="10">
    <location>
        <begin position="763"/>
        <end position="817"/>
    </location>
</feature>
<dbReference type="SMART" id="SM00717">
    <property type="entry name" value="SANT"/>
    <property type="match status" value="1"/>
</dbReference>
<protein>
    <recommendedName>
        <fullName evidence="8">Vacuolar import and degradation protein 21</fullName>
    </recommendedName>
</protein>
<evidence type="ECO:0000256" key="9">
    <source>
        <dbReference type="SAM" id="MobiDB-lite"/>
    </source>
</evidence>
<feature type="region of interest" description="Disordered" evidence="9">
    <location>
        <begin position="552"/>
        <end position="610"/>
    </location>
</feature>
<dbReference type="Proteomes" id="UP000243723">
    <property type="component" value="Unassembled WGS sequence"/>
</dbReference>
<dbReference type="OrthoDB" id="5364245at2759"/>
<keyword evidence="6" id="KW-0539">Nucleus</keyword>
<dbReference type="InterPro" id="IPR009057">
    <property type="entry name" value="Homeodomain-like_sf"/>
</dbReference>
<dbReference type="Gene3D" id="1.10.10.60">
    <property type="entry name" value="Homeodomain-like"/>
    <property type="match status" value="1"/>
</dbReference>
<evidence type="ECO:0000313" key="12">
    <source>
        <dbReference type="EMBL" id="PSK43784.1"/>
    </source>
</evidence>
<comment type="caution">
    <text evidence="12">The sequence shown here is derived from an EMBL/GenBank/DDBJ whole genome shotgun (WGS) entry which is preliminary data.</text>
</comment>
<feature type="region of interest" description="Disordered" evidence="9">
    <location>
        <begin position="1257"/>
        <end position="1312"/>
    </location>
</feature>
<dbReference type="CDD" id="cd00167">
    <property type="entry name" value="SANT"/>
    <property type="match status" value="1"/>
</dbReference>
<dbReference type="GO" id="GO:0006325">
    <property type="term" value="P:chromatin organization"/>
    <property type="evidence" value="ECO:0007669"/>
    <property type="project" value="UniProtKB-KW"/>
</dbReference>
<feature type="compositionally biased region" description="Polar residues" evidence="9">
    <location>
        <begin position="1298"/>
        <end position="1312"/>
    </location>
</feature>
<dbReference type="InterPro" id="IPR014012">
    <property type="entry name" value="HSA_dom"/>
</dbReference>
<dbReference type="InterPro" id="IPR001005">
    <property type="entry name" value="SANT/Myb"/>
</dbReference>
<keyword evidence="5" id="KW-0234">DNA repair</keyword>
<dbReference type="GO" id="GO:0005634">
    <property type="term" value="C:nucleus"/>
    <property type="evidence" value="ECO:0007669"/>
    <property type="project" value="UniProtKB-SubCell"/>
</dbReference>
<keyword evidence="13" id="KW-1185">Reference proteome</keyword>
<evidence type="ECO:0000256" key="1">
    <source>
        <dbReference type="ARBA" id="ARBA00004123"/>
    </source>
</evidence>
<evidence type="ECO:0000256" key="8">
    <source>
        <dbReference type="ARBA" id="ARBA00029670"/>
    </source>
</evidence>
<comment type="function">
    <text evidence="7">Component of the NuA4 histone acetyltransferase complex which is involved in transcriptional activation of selected genes principally by acetylation of nucleosomal histone H4 and H2A. The NuA4 complex is also involved in DNA repair.</text>
</comment>
<feature type="compositionally biased region" description="Basic and acidic residues" evidence="9">
    <location>
        <begin position="896"/>
        <end position="907"/>
    </location>
</feature>
<dbReference type="Pfam" id="PF07529">
    <property type="entry name" value="HSA"/>
    <property type="match status" value="1"/>
</dbReference>
<evidence type="ECO:0000256" key="2">
    <source>
        <dbReference type="ARBA" id="ARBA00008913"/>
    </source>
</evidence>
<gene>
    <name evidence="12" type="ORF">B9Z65_7298</name>
</gene>
<evidence type="ECO:0000256" key="7">
    <source>
        <dbReference type="ARBA" id="ARBA00025178"/>
    </source>
</evidence>
<keyword evidence="4" id="KW-0156">Chromatin regulator</keyword>
<dbReference type="Pfam" id="PF13921">
    <property type="entry name" value="Myb_DNA-bind_6"/>
    <property type="match status" value="1"/>
</dbReference>
<feature type="compositionally biased region" description="Polar residues" evidence="9">
    <location>
        <begin position="110"/>
        <end position="127"/>
    </location>
</feature>
<evidence type="ECO:0000256" key="4">
    <source>
        <dbReference type="ARBA" id="ARBA00022853"/>
    </source>
</evidence>
<feature type="compositionally biased region" description="Polar residues" evidence="9">
    <location>
        <begin position="186"/>
        <end position="214"/>
    </location>
</feature>
<reference evidence="12 13" key="1">
    <citation type="submission" date="2017-05" db="EMBL/GenBank/DDBJ databases">
        <title>Draft genome sequence of Elsinoe australis.</title>
        <authorList>
            <person name="Cheng Q."/>
        </authorList>
    </citation>
    <scope>NUCLEOTIDE SEQUENCE [LARGE SCALE GENOMIC DNA]</scope>
    <source>
        <strain evidence="12 13">NL1</strain>
    </source>
</reference>
<evidence type="ECO:0000256" key="3">
    <source>
        <dbReference type="ARBA" id="ARBA00022763"/>
    </source>
</evidence>
<feature type="compositionally biased region" description="Basic and acidic residues" evidence="9">
    <location>
        <begin position="703"/>
        <end position="712"/>
    </location>
</feature>
<organism evidence="12 13">
    <name type="scientific">Elsinoe australis</name>
    <dbReference type="NCBI Taxonomy" id="40998"/>
    <lineage>
        <taxon>Eukaryota</taxon>
        <taxon>Fungi</taxon>
        <taxon>Dikarya</taxon>
        <taxon>Ascomycota</taxon>
        <taxon>Pezizomycotina</taxon>
        <taxon>Dothideomycetes</taxon>
        <taxon>Dothideomycetidae</taxon>
        <taxon>Myriangiales</taxon>
        <taxon>Elsinoaceae</taxon>
        <taxon>Elsinoe</taxon>
    </lineage>
</organism>
<feature type="compositionally biased region" description="Low complexity" evidence="9">
    <location>
        <begin position="364"/>
        <end position="377"/>
    </location>
</feature>
<feature type="compositionally biased region" description="Low complexity" evidence="9">
    <location>
        <begin position="228"/>
        <end position="244"/>
    </location>
</feature>
<evidence type="ECO:0000259" key="11">
    <source>
        <dbReference type="PROSITE" id="PS51204"/>
    </source>
</evidence>
<keyword evidence="3" id="KW-0227">DNA damage</keyword>
<feature type="region of interest" description="Disordered" evidence="9">
    <location>
        <begin position="1355"/>
        <end position="1401"/>
    </location>
</feature>
<feature type="compositionally biased region" description="Basic and acidic residues" evidence="9">
    <location>
        <begin position="141"/>
        <end position="165"/>
    </location>
</feature>
<dbReference type="PROSITE" id="PS50090">
    <property type="entry name" value="MYB_LIKE"/>
    <property type="match status" value="1"/>
</dbReference>
<feature type="region of interest" description="Disordered" evidence="9">
    <location>
        <begin position="109"/>
        <end position="387"/>
    </location>
</feature>
<dbReference type="SUPFAM" id="SSF46689">
    <property type="entry name" value="Homeodomain-like"/>
    <property type="match status" value="1"/>
</dbReference>
<feature type="region of interest" description="Disordered" evidence="9">
    <location>
        <begin position="1137"/>
        <end position="1165"/>
    </location>
</feature>
<name>A0A2P7Z6E6_9PEZI</name>
<evidence type="ECO:0000259" key="10">
    <source>
        <dbReference type="PROSITE" id="PS50090"/>
    </source>
</evidence>
<feature type="region of interest" description="Disordered" evidence="9">
    <location>
        <begin position="682"/>
        <end position="718"/>
    </location>
</feature>
<dbReference type="PANTHER" id="PTHR46459">
    <property type="entry name" value="E1A-BINDING PROTEIN P400-RELATED"/>
    <property type="match status" value="1"/>
</dbReference>
<evidence type="ECO:0000256" key="6">
    <source>
        <dbReference type="ARBA" id="ARBA00023242"/>
    </source>
</evidence>
<feature type="compositionally biased region" description="Basic and acidic residues" evidence="9">
    <location>
        <begin position="552"/>
        <end position="562"/>
    </location>
</feature>
<dbReference type="PANTHER" id="PTHR46459:SF1">
    <property type="entry name" value="E1A-BINDING PROTEIN P400"/>
    <property type="match status" value="1"/>
</dbReference>
<dbReference type="STRING" id="40998.A0A2P7Z6E6"/>
<evidence type="ECO:0000313" key="13">
    <source>
        <dbReference type="Proteomes" id="UP000243723"/>
    </source>
</evidence>